<protein>
    <recommendedName>
        <fullName evidence="1">DUF8082 domain-containing protein</fullName>
    </recommendedName>
</protein>
<dbReference type="HOGENOM" id="CLU_1913606_0_0_0"/>
<sequence length="132" mass="14377">MPRWPAALRDETPLPYVVWRVMDHVDGRRSVAEIGRDLGLSAQAVAQALAQAGEWTQRAAQRTQALTPALQESVEQCLLSVVGPIGEVVVEDALQEVGDSPSLEGLLSAIAEQLSETQLHAFVRQLRARNLT</sequence>
<gene>
    <name evidence="2" type="ordered locus">DGo_CA1019</name>
</gene>
<dbReference type="AlphaFoldDB" id="H8GZ98"/>
<dbReference type="EMBL" id="CP002191">
    <property type="protein sequence ID" value="AFD24946.1"/>
    <property type="molecule type" value="Genomic_DNA"/>
</dbReference>
<dbReference type="STRING" id="745776.DGo_CA1019"/>
<reference evidence="2 3" key="1">
    <citation type="journal article" date="2012" name="PLoS ONE">
        <title>Genome sequence and transcriptome analysis of the radioresistant bacterium Deinococcus gobiensis: insights into the extreme environmental adaptations.</title>
        <authorList>
            <person name="Yuan M."/>
            <person name="Chen M."/>
            <person name="Zhang W."/>
            <person name="Lu W."/>
            <person name="Wang J."/>
            <person name="Yang M."/>
            <person name="Zhao P."/>
            <person name="Tang R."/>
            <person name="Li X."/>
            <person name="Hao Y."/>
            <person name="Zhou Z."/>
            <person name="Zhan Y."/>
            <person name="Yu H."/>
            <person name="Teng C."/>
            <person name="Yan Y."/>
            <person name="Ping S."/>
            <person name="Wang Y."/>
            <person name="Lin M."/>
        </authorList>
    </citation>
    <scope>NUCLEOTIDE SEQUENCE [LARGE SCALE GENOMIC DNA]</scope>
    <source>
        <strain evidence="2 3">I-0</strain>
    </source>
</reference>
<dbReference type="KEGG" id="dgo:DGo_CA1019"/>
<keyword evidence="3" id="KW-1185">Reference proteome</keyword>
<evidence type="ECO:0000313" key="2">
    <source>
        <dbReference type="EMBL" id="AFD24946.1"/>
    </source>
</evidence>
<name>H8GZ98_DEIGI</name>
<evidence type="ECO:0000259" key="1">
    <source>
        <dbReference type="Pfam" id="PF26309"/>
    </source>
</evidence>
<proteinExistence type="predicted"/>
<feature type="domain" description="DUF8082" evidence="1">
    <location>
        <begin position="72"/>
        <end position="127"/>
    </location>
</feature>
<accession>H8GZ98</accession>
<evidence type="ECO:0000313" key="3">
    <source>
        <dbReference type="Proteomes" id="UP000007575"/>
    </source>
</evidence>
<organism evidence="2 3">
    <name type="scientific">Deinococcus gobiensis (strain DSM 21396 / JCM 16679 / CGMCC 1.7299 / I-0)</name>
    <dbReference type="NCBI Taxonomy" id="745776"/>
    <lineage>
        <taxon>Bacteria</taxon>
        <taxon>Thermotogati</taxon>
        <taxon>Deinococcota</taxon>
        <taxon>Deinococci</taxon>
        <taxon>Deinococcales</taxon>
        <taxon>Deinococcaceae</taxon>
        <taxon>Deinococcus</taxon>
    </lineage>
</organism>
<dbReference type="Proteomes" id="UP000007575">
    <property type="component" value="Chromosome"/>
</dbReference>
<dbReference type="PATRIC" id="fig|745776.4.peg.1045"/>
<dbReference type="InterPro" id="IPR058395">
    <property type="entry name" value="DUF8082"/>
</dbReference>
<dbReference type="Pfam" id="PF26309">
    <property type="entry name" value="DUF8082"/>
    <property type="match status" value="1"/>
</dbReference>